<organism evidence="8 9">
    <name type="scientific">Leersia perrieri</name>
    <dbReference type="NCBI Taxonomy" id="77586"/>
    <lineage>
        <taxon>Eukaryota</taxon>
        <taxon>Viridiplantae</taxon>
        <taxon>Streptophyta</taxon>
        <taxon>Embryophyta</taxon>
        <taxon>Tracheophyta</taxon>
        <taxon>Spermatophyta</taxon>
        <taxon>Magnoliopsida</taxon>
        <taxon>Liliopsida</taxon>
        <taxon>Poales</taxon>
        <taxon>Poaceae</taxon>
        <taxon>BOP clade</taxon>
        <taxon>Oryzoideae</taxon>
        <taxon>Oryzeae</taxon>
        <taxon>Oryzinae</taxon>
        <taxon>Leersia</taxon>
    </lineage>
</organism>
<proteinExistence type="inferred from homology"/>
<dbReference type="GO" id="GO:0006952">
    <property type="term" value="P:defense response"/>
    <property type="evidence" value="ECO:0007669"/>
    <property type="project" value="UniProtKB-KW"/>
</dbReference>
<feature type="domain" description="NB-ARC" evidence="6">
    <location>
        <begin position="166"/>
        <end position="227"/>
    </location>
</feature>
<dbReference type="STRING" id="77586.A0A0D9XVL6"/>
<dbReference type="PANTHER" id="PTHR19338">
    <property type="entry name" value="TRANSLOCASE OF INNER MITOCHONDRIAL MEMBRANE 13 HOMOLOG"/>
    <property type="match status" value="1"/>
</dbReference>
<keyword evidence="5" id="KW-0611">Plant defense</keyword>
<dbReference type="InterPro" id="IPR027417">
    <property type="entry name" value="P-loop_NTPase"/>
</dbReference>
<dbReference type="eggNOG" id="KOG4658">
    <property type="taxonomic scope" value="Eukaryota"/>
</dbReference>
<evidence type="ECO:0000256" key="2">
    <source>
        <dbReference type="ARBA" id="ARBA00022614"/>
    </source>
</evidence>
<dbReference type="InterPro" id="IPR041118">
    <property type="entry name" value="Rx_N"/>
</dbReference>
<evidence type="ECO:0000256" key="1">
    <source>
        <dbReference type="ARBA" id="ARBA00008894"/>
    </source>
</evidence>
<dbReference type="EnsemblPlants" id="LPERR11G20020.1">
    <property type="protein sequence ID" value="LPERR11G20020.1"/>
    <property type="gene ID" value="LPERR11G20020"/>
</dbReference>
<keyword evidence="9" id="KW-1185">Reference proteome</keyword>
<dbReference type="PANTHER" id="PTHR19338:SF73">
    <property type="entry name" value="DISEASE RESISTANCE PROTEIN RGA2-LIKE"/>
    <property type="match status" value="1"/>
</dbReference>
<comment type="similarity">
    <text evidence="1">Belongs to the disease resistance NB-LRR family.</text>
</comment>
<sequence>MAIVLDAFASYVGDLLRQVAHDELTLLFGVSGEIANLDDKLRSLRDYLADAERRRITDKSVQGWVRELKDAMYDATDILDLCHLKAMQHRSQLDAGRCLNPLFAHDIGSRIKKLNCRLDAISKSASDVNLLKLDAYKEDTTAVAAVRKTNPVLERSGVIGEKIEEDTRMLVERLTNPAATTITVVAVVGTGGIGKTTLAKKVFNHEAIQGRFAKKIWLSVTQEVNETAAATSLFS</sequence>
<dbReference type="InterPro" id="IPR002182">
    <property type="entry name" value="NB-ARC"/>
</dbReference>
<evidence type="ECO:0000259" key="6">
    <source>
        <dbReference type="Pfam" id="PF00931"/>
    </source>
</evidence>
<reference evidence="8 9" key="1">
    <citation type="submission" date="2012-08" db="EMBL/GenBank/DDBJ databases">
        <title>Oryza genome evolution.</title>
        <authorList>
            <person name="Wing R.A."/>
        </authorList>
    </citation>
    <scope>NUCLEOTIDE SEQUENCE</scope>
</reference>
<dbReference type="Pfam" id="PF18052">
    <property type="entry name" value="Rx_N"/>
    <property type="match status" value="1"/>
</dbReference>
<reference evidence="9" key="2">
    <citation type="submission" date="2013-12" db="EMBL/GenBank/DDBJ databases">
        <authorList>
            <person name="Yu Y."/>
            <person name="Lee S."/>
            <person name="de Baynast K."/>
            <person name="Wissotski M."/>
            <person name="Liu L."/>
            <person name="Talag J."/>
            <person name="Goicoechea J."/>
            <person name="Angelova A."/>
            <person name="Jetty R."/>
            <person name="Kudrna D."/>
            <person name="Golser W."/>
            <person name="Rivera L."/>
            <person name="Zhang J."/>
            <person name="Wing R."/>
        </authorList>
    </citation>
    <scope>NUCLEOTIDE SEQUENCE</scope>
</reference>
<dbReference type="GO" id="GO:0043531">
    <property type="term" value="F:ADP binding"/>
    <property type="evidence" value="ECO:0007669"/>
    <property type="project" value="InterPro"/>
</dbReference>
<evidence type="ECO:0008006" key="10">
    <source>
        <dbReference type="Google" id="ProtNLM"/>
    </source>
</evidence>
<keyword evidence="4" id="KW-0547">Nucleotide-binding</keyword>
<dbReference type="Gene3D" id="1.20.5.4130">
    <property type="match status" value="1"/>
</dbReference>
<dbReference type="InterPro" id="IPR038005">
    <property type="entry name" value="RX-like_CC"/>
</dbReference>
<dbReference type="Gramene" id="LPERR11G20020.1">
    <property type="protein sequence ID" value="LPERR11G20020.1"/>
    <property type="gene ID" value="LPERR11G20020"/>
</dbReference>
<dbReference type="Proteomes" id="UP000032180">
    <property type="component" value="Chromosome 11"/>
</dbReference>
<keyword evidence="3" id="KW-0677">Repeat</keyword>
<evidence type="ECO:0000313" key="8">
    <source>
        <dbReference type="EnsemblPlants" id="LPERR11G20020.1"/>
    </source>
</evidence>
<dbReference type="Pfam" id="PF00931">
    <property type="entry name" value="NB-ARC"/>
    <property type="match status" value="1"/>
</dbReference>
<accession>A0A0D9XVL6</accession>
<dbReference type="CDD" id="cd14798">
    <property type="entry name" value="RX-CC_like"/>
    <property type="match status" value="1"/>
</dbReference>
<reference evidence="8" key="3">
    <citation type="submission" date="2015-04" db="UniProtKB">
        <authorList>
            <consortium name="EnsemblPlants"/>
        </authorList>
    </citation>
    <scope>IDENTIFICATION</scope>
</reference>
<dbReference type="SUPFAM" id="SSF52540">
    <property type="entry name" value="P-loop containing nucleoside triphosphate hydrolases"/>
    <property type="match status" value="1"/>
</dbReference>
<name>A0A0D9XVL6_9ORYZ</name>
<evidence type="ECO:0000256" key="5">
    <source>
        <dbReference type="ARBA" id="ARBA00022821"/>
    </source>
</evidence>
<evidence type="ECO:0000256" key="3">
    <source>
        <dbReference type="ARBA" id="ARBA00022737"/>
    </source>
</evidence>
<evidence type="ECO:0000259" key="7">
    <source>
        <dbReference type="Pfam" id="PF18052"/>
    </source>
</evidence>
<dbReference type="HOGENOM" id="CLU_000837_9_6_1"/>
<dbReference type="AlphaFoldDB" id="A0A0D9XVL6"/>
<keyword evidence="2" id="KW-0433">Leucine-rich repeat</keyword>
<dbReference type="Gene3D" id="3.40.50.300">
    <property type="entry name" value="P-loop containing nucleotide triphosphate hydrolases"/>
    <property type="match status" value="1"/>
</dbReference>
<evidence type="ECO:0000256" key="4">
    <source>
        <dbReference type="ARBA" id="ARBA00022741"/>
    </source>
</evidence>
<feature type="domain" description="Disease resistance N-terminal" evidence="7">
    <location>
        <begin position="11"/>
        <end position="92"/>
    </location>
</feature>
<evidence type="ECO:0000313" key="9">
    <source>
        <dbReference type="Proteomes" id="UP000032180"/>
    </source>
</evidence>
<protein>
    <recommendedName>
        <fullName evidence="10">Rx N-terminal domain-containing protein</fullName>
    </recommendedName>
</protein>